<evidence type="ECO:0000256" key="1">
    <source>
        <dbReference type="ARBA" id="ARBA00023015"/>
    </source>
</evidence>
<evidence type="ECO:0000313" key="4">
    <source>
        <dbReference type="EMBL" id="ARJ06896.1"/>
    </source>
</evidence>
<sequence>MRSTYFEFAFSSVDPDEAEQHLANTYGRIEIQREFKALTNRAAGDERFQIADGYFDGSYVSTVNLEQFIFATATPSMPWQEGRASGDMGGEPAVFRPKHPYTAINTDTEVRVAGFDPAALQRTARLLYGRDDLVLDFDGPRPCTPAAADTWLAVFAMARAYQQEGALRDDLIRASVYRLLAVTSIEAFRLIGDRAAFHASAERQRKIHRAAADFLHAFASLPITIDDAAEAAGSSVPELVLAFRSQTVSEMTPTAYLRRVRLNAARQDLLDGDPTRGDTVAEISRRWGFSSPSRFAGMFRAEYGVPPKWVLDH</sequence>
<keyword evidence="1" id="KW-0805">Transcription regulation</keyword>
<dbReference type="InterPro" id="IPR018060">
    <property type="entry name" value="HTH_AraC"/>
</dbReference>
<dbReference type="STRING" id="1619308.B5808_17940"/>
<accession>A0A1X9LNX9</accession>
<dbReference type="KEGG" id="cphy:B5808_17940"/>
<reference evidence="4 5" key="1">
    <citation type="submission" date="2017-04" db="EMBL/GenBank/DDBJ databases">
        <authorList>
            <person name="Afonso C.L."/>
            <person name="Miller P.J."/>
            <person name="Scott M.A."/>
            <person name="Spackman E."/>
            <person name="Goraichik I."/>
            <person name="Dimitrov K.M."/>
            <person name="Suarez D.L."/>
            <person name="Swayne D.E."/>
        </authorList>
    </citation>
    <scope>NUCLEOTIDE SEQUENCE [LARGE SCALE GENOMIC DNA]</scope>
    <source>
        <strain evidence="5">XA(T)</strain>
    </source>
</reference>
<dbReference type="SUPFAM" id="SSF46689">
    <property type="entry name" value="Homeodomain-like"/>
    <property type="match status" value="1"/>
</dbReference>
<dbReference type="GO" id="GO:0043565">
    <property type="term" value="F:sequence-specific DNA binding"/>
    <property type="evidence" value="ECO:0007669"/>
    <property type="project" value="InterPro"/>
</dbReference>
<protein>
    <submittedName>
        <fullName evidence="4">Uncharacterized protein</fullName>
    </submittedName>
</protein>
<dbReference type="Pfam" id="PF12833">
    <property type="entry name" value="HTH_18"/>
    <property type="match status" value="1"/>
</dbReference>
<keyword evidence="2" id="KW-0238">DNA-binding</keyword>
<dbReference type="InterPro" id="IPR050204">
    <property type="entry name" value="AraC_XylS_family_regulators"/>
</dbReference>
<dbReference type="AlphaFoldDB" id="A0A1X9LNX9"/>
<dbReference type="SMART" id="SM00342">
    <property type="entry name" value="HTH_ARAC"/>
    <property type="match status" value="1"/>
</dbReference>
<evidence type="ECO:0000256" key="3">
    <source>
        <dbReference type="ARBA" id="ARBA00023163"/>
    </source>
</evidence>
<dbReference type="RefSeq" id="WP_085021034.1">
    <property type="nucleotide sequence ID" value="NZ_BMHD01000001.1"/>
</dbReference>
<organism evidence="4 5">
    <name type="scientific">Cnuibacter physcomitrellae</name>
    <dbReference type="NCBI Taxonomy" id="1619308"/>
    <lineage>
        <taxon>Bacteria</taxon>
        <taxon>Bacillati</taxon>
        <taxon>Actinomycetota</taxon>
        <taxon>Actinomycetes</taxon>
        <taxon>Micrococcales</taxon>
        <taxon>Microbacteriaceae</taxon>
        <taxon>Cnuibacter</taxon>
    </lineage>
</organism>
<dbReference type="EMBL" id="CP020715">
    <property type="protein sequence ID" value="ARJ06896.1"/>
    <property type="molecule type" value="Genomic_DNA"/>
</dbReference>
<name>A0A1X9LNX9_9MICO</name>
<keyword evidence="5" id="KW-1185">Reference proteome</keyword>
<dbReference type="PANTHER" id="PTHR46796:SF12">
    <property type="entry name" value="HTH-TYPE DNA-BINDING TRANSCRIPTIONAL ACTIVATOR EUTR"/>
    <property type="match status" value="1"/>
</dbReference>
<evidence type="ECO:0000313" key="5">
    <source>
        <dbReference type="Proteomes" id="UP000192775"/>
    </source>
</evidence>
<dbReference type="PROSITE" id="PS01124">
    <property type="entry name" value="HTH_ARAC_FAMILY_2"/>
    <property type="match status" value="1"/>
</dbReference>
<evidence type="ECO:0000256" key="2">
    <source>
        <dbReference type="ARBA" id="ARBA00023125"/>
    </source>
</evidence>
<dbReference type="Gene3D" id="1.10.10.60">
    <property type="entry name" value="Homeodomain-like"/>
    <property type="match status" value="2"/>
</dbReference>
<keyword evidence="3" id="KW-0804">Transcription</keyword>
<dbReference type="Proteomes" id="UP000192775">
    <property type="component" value="Chromosome"/>
</dbReference>
<dbReference type="InterPro" id="IPR009057">
    <property type="entry name" value="Homeodomain-like_sf"/>
</dbReference>
<dbReference type="GO" id="GO:0003700">
    <property type="term" value="F:DNA-binding transcription factor activity"/>
    <property type="evidence" value="ECO:0007669"/>
    <property type="project" value="InterPro"/>
</dbReference>
<proteinExistence type="predicted"/>
<gene>
    <name evidence="4" type="ORF">B5808_17940</name>
</gene>
<dbReference type="PANTHER" id="PTHR46796">
    <property type="entry name" value="HTH-TYPE TRANSCRIPTIONAL ACTIVATOR RHAS-RELATED"/>
    <property type="match status" value="1"/>
</dbReference>